<dbReference type="EMBL" id="GL385395">
    <property type="protein sequence ID" value="EJT81908.1"/>
    <property type="molecule type" value="Genomic_DNA"/>
</dbReference>
<dbReference type="RefSeq" id="XP_009217917.1">
    <property type="nucleotide sequence ID" value="XM_009219653.1"/>
</dbReference>
<protein>
    <recommendedName>
        <fullName evidence="6">DRBM domain-containing protein</fullName>
    </recommendedName>
</protein>
<feature type="region of interest" description="Disordered" evidence="2">
    <location>
        <begin position="156"/>
        <end position="223"/>
    </location>
</feature>
<accession>J3NKU1</accession>
<feature type="coiled-coil region" evidence="1">
    <location>
        <begin position="292"/>
        <end position="319"/>
    </location>
</feature>
<evidence type="ECO:0000313" key="5">
    <source>
        <dbReference type="Proteomes" id="UP000006039"/>
    </source>
</evidence>
<dbReference type="AlphaFoldDB" id="J3NKU1"/>
<reference evidence="4" key="4">
    <citation type="journal article" date="2015" name="G3 (Bethesda)">
        <title>Genome sequences of three phytopathogenic species of the Magnaporthaceae family of fungi.</title>
        <authorList>
            <person name="Okagaki L.H."/>
            <person name="Nunes C.C."/>
            <person name="Sailsbery J."/>
            <person name="Clay B."/>
            <person name="Brown D."/>
            <person name="John T."/>
            <person name="Oh Y."/>
            <person name="Young N."/>
            <person name="Fitzgerald M."/>
            <person name="Haas B.J."/>
            <person name="Zeng Q."/>
            <person name="Young S."/>
            <person name="Adiconis X."/>
            <person name="Fan L."/>
            <person name="Levin J.Z."/>
            <person name="Mitchell T.K."/>
            <person name="Okubara P.A."/>
            <person name="Farman M.L."/>
            <person name="Kohn L.M."/>
            <person name="Birren B."/>
            <person name="Ma L.-J."/>
            <person name="Dean R.A."/>
        </authorList>
    </citation>
    <scope>NUCLEOTIDE SEQUENCE</scope>
    <source>
        <strain evidence="4">R3-111a-1</strain>
    </source>
</reference>
<dbReference type="GeneID" id="20342340"/>
<proteinExistence type="predicted"/>
<evidence type="ECO:0000256" key="1">
    <source>
        <dbReference type="SAM" id="Coils"/>
    </source>
</evidence>
<dbReference type="HOGENOM" id="CLU_053554_0_0_1"/>
<reference evidence="3" key="3">
    <citation type="submission" date="2010-09" db="EMBL/GenBank/DDBJ databases">
        <title>Annotation of Gaeumannomyces graminis var. tritici R3-111a-1.</title>
        <authorList>
            <consortium name="The Broad Institute Genome Sequencing Platform"/>
            <person name="Ma L.-J."/>
            <person name="Dead R."/>
            <person name="Young S.K."/>
            <person name="Zeng Q."/>
            <person name="Gargeya S."/>
            <person name="Fitzgerald M."/>
            <person name="Haas B."/>
            <person name="Abouelleil A."/>
            <person name="Alvarado L."/>
            <person name="Arachchi H.M."/>
            <person name="Berlin A."/>
            <person name="Brown A."/>
            <person name="Chapman S.B."/>
            <person name="Chen Z."/>
            <person name="Dunbar C."/>
            <person name="Freedman E."/>
            <person name="Gearin G."/>
            <person name="Gellesch M."/>
            <person name="Goldberg J."/>
            <person name="Griggs A."/>
            <person name="Gujja S."/>
            <person name="Heiman D."/>
            <person name="Howarth C."/>
            <person name="Larson L."/>
            <person name="Lui A."/>
            <person name="MacDonald P.J.P."/>
            <person name="Mehta T."/>
            <person name="Montmayeur A."/>
            <person name="Murphy C."/>
            <person name="Neiman D."/>
            <person name="Pearson M."/>
            <person name="Priest M."/>
            <person name="Roberts A."/>
            <person name="Saif S."/>
            <person name="Shea T."/>
            <person name="Shenoy N."/>
            <person name="Sisk P."/>
            <person name="Stolte C."/>
            <person name="Sykes S."/>
            <person name="Yandava C."/>
            <person name="Wortman J."/>
            <person name="Nusbaum C."/>
            <person name="Birren B."/>
        </authorList>
    </citation>
    <scope>NUCLEOTIDE SEQUENCE</scope>
    <source>
        <strain evidence="3">R3-111a-1</strain>
    </source>
</reference>
<keyword evidence="1" id="KW-0175">Coiled coil</keyword>
<name>J3NKU1_GAET3</name>
<reference evidence="3" key="2">
    <citation type="submission" date="2010-07" db="EMBL/GenBank/DDBJ databases">
        <authorList>
            <consortium name="The Broad Institute Genome Sequencing Platform"/>
            <consortium name="Broad Institute Genome Sequencing Center for Infectious Disease"/>
            <person name="Ma L.-J."/>
            <person name="Dead R."/>
            <person name="Young S."/>
            <person name="Zeng Q."/>
            <person name="Koehrsen M."/>
            <person name="Alvarado L."/>
            <person name="Berlin A."/>
            <person name="Chapman S.B."/>
            <person name="Chen Z."/>
            <person name="Freedman E."/>
            <person name="Gellesch M."/>
            <person name="Goldberg J."/>
            <person name="Griggs A."/>
            <person name="Gujja S."/>
            <person name="Heilman E.R."/>
            <person name="Heiman D."/>
            <person name="Hepburn T."/>
            <person name="Howarth C."/>
            <person name="Jen D."/>
            <person name="Larson L."/>
            <person name="Mehta T."/>
            <person name="Neiman D."/>
            <person name="Pearson M."/>
            <person name="Roberts A."/>
            <person name="Saif S."/>
            <person name="Shea T."/>
            <person name="Shenoy N."/>
            <person name="Sisk P."/>
            <person name="Stolte C."/>
            <person name="Sykes S."/>
            <person name="Walk T."/>
            <person name="White J."/>
            <person name="Yandava C."/>
            <person name="Haas B."/>
            <person name="Nusbaum C."/>
            <person name="Birren B."/>
        </authorList>
    </citation>
    <scope>NUCLEOTIDE SEQUENCE</scope>
    <source>
        <strain evidence="3">R3-111a-1</strain>
    </source>
</reference>
<evidence type="ECO:0000256" key="2">
    <source>
        <dbReference type="SAM" id="MobiDB-lite"/>
    </source>
</evidence>
<dbReference type="Proteomes" id="UP000006039">
    <property type="component" value="Unassembled WGS sequence"/>
</dbReference>
<reference evidence="5" key="1">
    <citation type="submission" date="2010-07" db="EMBL/GenBank/DDBJ databases">
        <title>The genome sequence of Gaeumannomyces graminis var. tritici strain R3-111a-1.</title>
        <authorList>
            <consortium name="The Broad Institute Genome Sequencing Platform"/>
            <person name="Ma L.-J."/>
            <person name="Dead R."/>
            <person name="Young S."/>
            <person name="Zeng Q."/>
            <person name="Koehrsen M."/>
            <person name="Alvarado L."/>
            <person name="Berlin A."/>
            <person name="Chapman S.B."/>
            <person name="Chen Z."/>
            <person name="Freedman E."/>
            <person name="Gellesch M."/>
            <person name="Goldberg J."/>
            <person name="Griggs A."/>
            <person name="Gujja S."/>
            <person name="Heilman E.R."/>
            <person name="Heiman D."/>
            <person name="Hepburn T."/>
            <person name="Howarth C."/>
            <person name="Jen D."/>
            <person name="Larson L."/>
            <person name="Mehta T."/>
            <person name="Neiman D."/>
            <person name="Pearson M."/>
            <person name="Roberts A."/>
            <person name="Saif S."/>
            <person name="Shea T."/>
            <person name="Shenoy N."/>
            <person name="Sisk P."/>
            <person name="Stolte C."/>
            <person name="Sykes S."/>
            <person name="Walk T."/>
            <person name="White J."/>
            <person name="Yandava C."/>
            <person name="Haas B."/>
            <person name="Nusbaum C."/>
            <person name="Birren B."/>
        </authorList>
    </citation>
    <scope>NUCLEOTIDE SEQUENCE [LARGE SCALE GENOMIC DNA]</scope>
    <source>
        <strain evidence="5">R3-111a-1</strain>
    </source>
</reference>
<gene>
    <name evidence="4" type="primary">20342340</name>
    <name evidence="3" type="ORF">GGTG_01882</name>
</gene>
<dbReference type="OrthoDB" id="5222339at2759"/>
<dbReference type="EnsemblFungi" id="EJT81908">
    <property type="protein sequence ID" value="EJT81908"/>
    <property type="gene ID" value="GGTG_01882"/>
</dbReference>
<evidence type="ECO:0000313" key="3">
    <source>
        <dbReference type="EMBL" id="EJT81908.1"/>
    </source>
</evidence>
<sequence length="346" mass="37685">MASPFTQVAGDQGVIDWASLKKLIALQESQQLNLMQPEQLTPAQLRVFTELNRATSHALEMLSTTVSLEEPSLGGKDWVSLLGRYRDAHVDGSYITYKDESRGLKWCTFTKLSEAGELLFPEVGIPFSRKKDAKQYAALKAIDWLMSNQLMPDDGINVTFKRPRQCPPMPSSVTGAGVASPPRPGPTSPPAAAAKPPQTPKPMGSRDRSSSGGNKPADGHSDDDNVVAQAEKLCRAFGYGMPRYEVTPVESSTNLFNGTVNWGKEFRVPPSVGVVNNIYGRKPARDLMAQEVLQHLREVVKHQREAERAEAMKTLQQNQAAAAQAASGPGSGSWIQSMAWPLGSNR</sequence>
<dbReference type="eggNOG" id="ENOG502SDVM">
    <property type="taxonomic scope" value="Eukaryota"/>
</dbReference>
<evidence type="ECO:0000313" key="4">
    <source>
        <dbReference type="EnsemblFungi" id="EJT81908"/>
    </source>
</evidence>
<reference evidence="4" key="5">
    <citation type="submission" date="2018-04" db="UniProtKB">
        <authorList>
            <consortium name="EnsemblFungi"/>
        </authorList>
    </citation>
    <scope>IDENTIFICATION</scope>
    <source>
        <strain evidence="4">R3-111a-1</strain>
    </source>
</reference>
<organism evidence="3">
    <name type="scientific">Gaeumannomyces tritici (strain R3-111a-1)</name>
    <name type="common">Wheat and barley take-all root rot fungus</name>
    <name type="synonym">Gaeumannomyces graminis var. tritici</name>
    <dbReference type="NCBI Taxonomy" id="644352"/>
    <lineage>
        <taxon>Eukaryota</taxon>
        <taxon>Fungi</taxon>
        <taxon>Dikarya</taxon>
        <taxon>Ascomycota</taxon>
        <taxon>Pezizomycotina</taxon>
        <taxon>Sordariomycetes</taxon>
        <taxon>Sordariomycetidae</taxon>
        <taxon>Magnaporthales</taxon>
        <taxon>Magnaporthaceae</taxon>
        <taxon>Gaeumannomyces</taxon>
    </lineage>
</organism>
<evidence type="ECO:0008006" key="6">
    <source>
        <dbReference type="Google" id="ProtNLM"/>
    </source>
</evidence>
<keyword evidence="5" id="KW-1185">Reference proteome</keyword>
<dbReference type="VEuPathDB" id="FungiDB:GGTG_01882"/>